<dbReference type="Gene3D" id="3.30.559.10">
    <property type="entry name" value="Chloramphenicol acetyltransferase-like domain"/>
    <property type="match status" value="1"/>
</dbReference>
<protein>
    <submittedName>
        <fullName evidence="7">Carnitine O-acetyltransferase</fullName>
    </submittedName>
</protein>
<reference evidence="7" key="3">
    <citation type="submission" date="2024-03" db="EMBL/GenBank/DDBJ databases">
        <title>The Genome Sequence of Enterococcus sp. DIV0242b.</title>
        <authorList>
            <consortium name="The Broad Institute Genomics Platform"/>
            <consortium name="The Broad Institute Microbial Omics Core"/>
            <consortium name="The Broad Institute Genomic Center for Infectious Diseases"/>
            <person name="Earl A."/>
            <person name="Manson A."/>
            <person name="Gilmore M."/>
            <person name="Schwartman J."/>
            <person name="Shea T."/>
            <person name="Abouelleil A."/>
            <person name="Cao P."/>
            <person name="Chapman S."/>
            <person name="Cusick C."/>
            <person name="Young S."/>
            <person name="Neafsey D."/>
            <person name="Nusbaum C."/>
            <person name="Birren B."/>
        </authorList>
    </citation>
    <scope>NUCLEOTIDE SEQUENCE</scope>
    <source>
        <strain evidence="7">9E7_DIV0242</strain>
    </source>
</reference>
<feature type="active site" description="Proton acceptor" evidence="4">
    <location>
        <position position="307"/>
    </location>
</feature>
<evidence type="ECO:0000313" key="6">
    <source>
        <dbReference type="EMBL" id="OTP12778.1"/>
    </source>
</evidence>
<dbReference type="GO" id="GO:0009437">
    <property type="term" value="P:carnitine metabolic process"/>
    <property type="evidence" value="ECO:0007669"/>
    <property type="project" value="TreeGrafter"/>
</dbReference>
<sequence>MKKYKEELLPLLGKLPVPELTHTMSQLVEWAAPFLTDLEQRDFEKIVKQFSTNEGLKLQERLELHWQETEGSWLADFWQESYLNGRGYVQSETNFGLVIQDEAHRCVSSRAEKAAQLIYQLTKIYLAFVEESYPLEFAKNKQHVDMSYYENFFGSCRTPTIDKDLFFKNEQANNYVLILNEGNYYQLEVIDSSGNLHSLKSILENINYILAVKQPALSGERDLAYLFGVDRSNAYQAYQQLNRQKENAENCQLIETALFILSFTDGKDETVEERVATMLLNGQDQIFTKTLQALITKNGSIGFNIEHTAVDGVPTMNLLAKVFDAIKMETLVTSQRQETSLINRLSWQFSPELLEMLVRCRRAVEEEAAAYSIHHRTVDGIGKNVLKELKISPDAYFHMALAVAQKDVFGCLKSVYEPVAMRGFYGGRTECARSLSTQKKIFSEAFLNKEKAFEKAELTELFLDGIAAHSKRLVKCQKGLGVERHLFGLQKMVPDSLDAAYFFQSEAIKKLTRNFLSTTGIPSDLLESFSFCPVDQEGFGLYYGILEDRIVLTISSKKEQREEGKLLIQQLEFYLLDLLKLFNQTDRE</sequence>
<dbReference type="InterPro" id="IPR000542">
    <property type="entry name" value="Carn_acyl_trans"/>
</dbReference>
<comment type="similarity">
    <text evidence="1">Belongs to the carnitine/choline acetyltransferase family.</text>
</comment>
<dbReference type="InterPro" id="IPR039551">
    <property type="entry name" value="Cho/carn_acyl_trans"/>
</dbReference>
<proteinExistence type="inferred from homology"/>
<keyword evidence="3" id="KW-0012">Acyltransferase</keyword>
<reference evidence="7" key="2">
    <citation type="submission" date="2017-05" db="EMBL/GenBank/DDBJ databases">
        <authorList>
            <consortium name="The Broad Institute Genomics Platform"/>
            <consortium name="The Broad Institute Genomic Center for Infectious Diseases"/>
            <person name="Earl A."/>
            <person name="Manson A."/>
            <person name="Schwartman J."/>
            <person name="Gilmore M."/>
            <person name="Abouelleil A."/>
            <person name="Cao P."/>
            <person name="Chapman S."/>
            <person name="Cusick C."/>
            <person name="Shea T."/>
            <person name="Young S."/>
            <person name="Neafsey D."/>
            <person name="Nusbaum C."/>
            <person name="Birren B."/>
        </authorList>
    </citation>
    <scope>NUCLEOTIDE SEQUENCE</scope>
    <source>
        <strain evidence="7">9E7_DIV0242</strain>
    </source>
</reference>
<gene>
    <name evidence="7" type="ORF">A5888_001397</name>
    <name evidence="6" type="ORF">A5888_003357</name>
</gene>
<dbReference type="AlphaFoldDB" id="A0A242K2F9"/>
<evidence type="ECO:0000256" key="4">
    <source>
        <dbReference type="PIRSR" id="PIRSR600542-1"/>
    </source>
</evidence>
<dbReference type="PANTHER" id="PTHR22589">
    <property type="entry name" value="CARNITINE O-ACYLTRANSFERASE"/>
    <property type="match status" value="1"/>
</dbReference>
<name>A0A242K2F9_9ENTE</name>
<dbReference type="Pfam" id="PF00755">
    <property type="entry name" value="Carn_acyltransf"/>
    <property type="match status" value="1"/>
</dbReference>
<organism evidence="6">
    <name type="scientific">Candidatus Enterococcus clewellii</name>
    <dbReference type="NCBI Taxonomy" id="1834193"/>
    <lineage>
        <taxon>Bacteria</taxon>
        <taxon>Bacillati</taxon>
        <taxon>Bacillota</taxon>
        <taxon>Bacilli</taxon>
        <taxon>Lactobacillales</taxon>
        <taxon>Enterococcaceae</taxon>
        <taxon>Enterococcus</taxon>
    </lineage>
</organism>
<evidence type="ECO:0000259" key="5">
    <source>
        <dbReference type="Pfam" id="PF00755"/>
    </source>
</evidence>
<dbReference type="EMBL" id="CP147247">
    <property type="protein sequence ID" value="WYJ89674.1"/>
    <property type="molecule type" value="Genomic_DNA"/>
</dbReference>
<dbReference type="RefSeq" id="WP_086350358.1">
    <property type="nucleotide sequence ID" value="NZ_CP147247.1"/>
</dbReference>
<dbReference type="GO" id="GO:0004092">
    <property type="term" value="F:carnitine O-acetyltransferase activity"/>
    <property type="evidence" value="ECO:0007669"/>
    <property type="project" value="TreeGrafter"/>
</dbReference>
<accession>A0A242K2F9</accession>
<dbReference type="SUPFAM" id="SSF52777">
    <property type="entry name" value="CoA-dependent acyltransferases"/>
    <property type="match status" value="2"/>
</dbReference>
<dbReference type="OrthoDB" id="1456at2"/>
<dbReference type="PANTHER" id="PTHR22589:SF29">
    <property type="entry name" value="MITOCHONDRIAL CARNITINE O-ACETYLTRANSFERASE-RELATED"/>
    <property type="match status" value="1"/>
</dbReference>
<keyword evidence="2" id="KW-0808">Transferase</keyword>
<evidence type="ECO:0000313" key="8">
    <source>
        <dbReference type="Proteomes" id="UP000195141"/>
    </source>
</evidence>
<evidence type="ECO:0000313" key="7">
    <source>
        <dbReference type="EMBL" id="WYJ89674.1"/>
    </source>
</evidence>
<dbReference type="Gene3D" id="3.30.559.70">
    <property type="entry name" value="Choline/Carnitine o-acyltransferase, domain 2"/>
    <property type="match status" value="1"/>
</dbReference>
<keyword evidence="8" id="KW-1185">Reference proteome</keyword>
<evidence type="ECO:0000256" key="1">
    <source>
        <dbReference type="ARBA" id="ARBA00005232"/>
    </source>
</evidence>
<evidence type="ECO:0000256" key="2">
    <source>
        <dbReference type="ARBA" id="ARBA00022679"/>
    </source>
</evidence>
<reference evidence="6" key="1">
    <citation type="submission" date="2017-05" db="EMBL/GenBank/DDBJ databases">
        <title>The Genome Sequence of Enterococcus sp. 9E7_DIV0242.</title>
        <authorList>
            <consortium name="The Broad Institute Genomics Platform"/>
            <consortium name="The Broad Institute Genomic Center for Infectious Diseases"/>
            <person name="Earl A."/>
            <person name="Manson A."/>
            <person name="Schwartman J."/>
            <person name="Gilmore M."/>
            <person name="Abouelleil A."/>
            <person name="Cao P."/>
            <person name="Chapman S."/>
            <person name="Cusick C."/>
            <person name="Shea T."/>
            <person name="Young S."/>
            <person name="Neafsey D."/>
            <person name="Nusbaum C."/>
            <person name="Birren B."/>
        </authorList>
    </citation>
    <scope>NUCLEOTIDE SEQUENCE [LARGE SCALE GENOMIC DNA]</scope>
    <source>
        <strain evidence="6">9E7_DIV0242</strain>
    </source>
</reference>
<dbReference type="InterPro" id="IPR023213">
    <property type="entry name" value="CAT-like_dom_sf"/>
</dbReference>
<dbReference type="EMBL" id="NGMM01000006">
    <property type="protein sequence ID" value="OTP12778.1"/>
    <property type="molecule type" value="Genomic_DNA"/>
</dbReference>
<dbReference type="InterPro" id="IPR042231">
    <property type="entry name" value="Cho/carn_acyl_trans_2"/>
</dbReference>
<evidence type="ECO:0000256" key="3">
    <source>
        <dbReference type="ARBA" id="ARBA00023315"/>
    </source>
</evidence>
<feature type="domain" description="Choline/carnitine acyltransferase" evidence="5">
    <location>
        <begin position="15"/>
        <end position="571"/>
    </location>
</feature>
<dbReference type="Proteomes" id="UP000195141">
    <property type="component" value="Chromosome"/>
</dbReference>